<keyword evidence="9" id="KW-1185">Reference proteome</keyword>
<dbReference type="InterPro" id="IPR027417">
    <property type="entry name" value="P-loop_NTPase"/>
</dbReference>
<keyword evidence="3" id="KW-0413">Isomerase</keyword>
<organism evidence="8 9">
    <name type="scientific">Lactuca sativa</name>
    <name type="common">Garden lettuce</name>
    <dbReference type="NCBI Taxonomy" id="4236"/>
    <lineage>
        <taxon>Eukaryota</taxon>
        <taxon>Viridiplantae</taxon>
        <taxon>Streptophyta</taxon>
        <taxon>Embryophyta</taxon>
        <taxon>Tracheophyta</taxon>
        <taxon>Spermatophyta</taxon>
        <taxon>Magnoliopsida</taxon>
        <taxon>eudicotyledons</taxon>
        <taxon>Gunneridae</taxon>
        <taxon>Pentapetalae</taxon>
        <taxon>asterids</taxon>
        <taxon>campanulids</taxon>
        <taxon>Asterales</taxon>
        <taxon>Asteraceae</taxon>
        <taxon>Cichorioideae</taxon>
        <taxon>Cichorieae</taxon>
        <taxon>Lactucinae</taxon>
        <taxon>Lactuca</taxon>
    </lineage>
</organism>
<evidence type="ECO:0000256" key="6">
    <source>
        <dbReference type="SAM" id="Phobius"/>
    </source>
</evidence>
<evidence type="ECO:0000256" key="4">
    <source>
        <dbReference type="ARBA" id="ARBA00034617"/>
    </source>
</evidence>
<sequence length="139" mass="15293">MYWVLVIFSWARLKFSGIIELMISDSIFLAFPLIVLTSMRLILMYQIINAIMSGRDVLVIMVAGGGKSLCYQLPSGLHHGIALVVMGLTALRILASMLTSPTSEGEGDLKVLYVTPEKVSKSKNLCQNLKNATMLDVFP</sequence>
<protein>
    <recommendedName>
        <fullName evidence="5">DNA 3'-5' helicase</fullName>
        <ecNumber evidence="5">5.6.2.4</ecNumber>
    </recommendedName>
</protein>
<dbReference type="SUPFAM" id="SSF52540">
    <property type="entry name" value="P-loop containing nucleoside triphosphate hydrolases"/>
    <property type="match status" value="1"/>
</dbReference>
<proteinExistence type="inferred from homology"/>
<dbReference type="EMBL" id="NBSK02000003">
    <property type="protein sequence ID" value="KAJ0217605.1"/>
    <property type="molecule type" value="Genomic_DNA"/>
</dbReference>
<comment type="similarity">
    <text evidence="1">Belongs to the helicase family. RecQ subfamily.</text>
</comment>
<comment type="catalytic activity">
    <reaction evidence="4">
        <text>Couples ATP hydrolysis with the unwinding of duplex DNA by translocating in the 3'-5' direction.</text>
        <dbReference type="EC" id="5.6.2.4"/>
    </reaction>
</comment>
<evidence type="ECO:0000313" key="8">
    <source>
        <dbReference type="EMBL" id="KAJ0217605.1"/>
    </source>
</evidence>
<evidence type="ECO:0000313" key="9">
    <source>
        <dbReference type="Proteomes" id="UP000235145"/>
    </source>
</evidence>
<keyword evidence="2" id="KW-0238">DNA-binding</keyword>
<keyword evidence="6" id="KW-1133">Transmembrane helix</keyword>
<keyword evidence="6" id="KW-0812">Transmembrane</keyword>
<evidence type="ECO:0000256" key="1">
    <source>
        <dbReference type="ARBA" id="ARBA00005446"/>
    </source>
</evidence>
<dbReference type="Proteomes" id="UP000235145">
    <property type="component" value="Unassembled WGS sequence"/>
</dbReference>
<reference evidence="8 9" key="1">
    <citation type="journal article" date="2017" name="Nat. Commun.">
        <title>Genome assembly with in vitro proximity ligation data and whole-genome triplication in lettuce.</title>
        <authorList>
            <person name="Reyes-Chin-Wo S."/>
            <person name="Wang Z."/>
            <person name="Yang X."/>
            <person name="Kozik A."/>
            <person name="Arikit S."/>
            <person name="Song C."/>
            <person name="Xia L."/>
            <person name="Froenicke L."/>
            <person name="Lavelle D.O."/>
            <person name="Truco M.J."/>
            <person name="Xia R."/>
            <person name="Zhu S."/>
            <person name="Xu C."/>
            <person name="Xu H."/>
            <person name="Xu X."/>
            <person name="Cox K."/>
            <person name="Korf I."/>
            <person name="Meyers B.C."/>
            <person name="Michelmore R.W."/>
        </authorList>
    </citation>
    <scope>NUCLEOTIDE SEQUENCE [LARGE SCALE GENOMIC DNA]</scope>
    <source>
        <strain evidence="9">cv. Salinas</strain>
        <tissue evidence="8">Seedlings</tissue>
    </source>
</reference>
<keyword evidence="6" id="KW-0472">Membrane</keyword>
<evidence type="ECO:0000259" key="7">
    <source>
        <dbReference type="Pfam" id="PF00270"/>
    </source>
</evidence>
<evidence type="ECO:0000256" key="3">
    <source>
        <dbReference type="ARBA" id="ARBA00023235"/>
    </source>
</evidence>
<dbReference type="PANTHER" id="PTHR13710:SF105">
    <property type="entry name" value="ATP-DEPENDENT DNA HELICASE Q1"/>
    <property type="match status" value="1"/>
</dbReference>
<dbReference type="Gene3D" id="3.40.50.300">
    <property type="entry name" value="P-loop containing nucleotide triphosphate hydrolases"/>
    <property type="match status" value="1"/>
</dbReference>
<evidence type="ECO:0000256" key="5">
    <source>
        <dbReference type="ARBA" id="ARBA00034808"/>
    </source>
</evidence>
<dbReference type="EC" id="5.6.2.4" evidence="5"/>
<name>A0A9R1W7P9_LACSA</name>
<feature type="domain" description="DEAD/DEAH-box helicase" evidence="7">
    <location>
        <begin position="46"/>
        <end position="76"/>
    </location>
</feature>
<comment type="caution">
    <text evidence="8">The sequence shown here is derived from an EMBL/GenBank/DDBJ whole genome shotgun (WGS) entry which is preliminary data.</text>
</comment>
<dbReference type="GO" id="GO:0005524">
    <property type="term" value="F:ATP binding"/>
    <property type="evidence" value="ECO:0007669"/>
    <property type="project" value="InterPro"/>
</dbReference>
<dbReference type="GO" id="GO:0003677">
    <property type="term" value="F:DNA binding"/>
    <property type="evidence" value="ECO:0007669"/>
    <property type="project" value="UniProtKB-KW"/>
</dbReference>
<dbReference type="GO" id="GO:0043138">
    <property type="term" value="F:3'-5' DNA helicase activity"/>
    <property type="evidence" value="ECO:0007669"/>
    <property type="project" value="UniProtKB-EC"/>
</dbReference>
<accession>A0A9R1W7P9</accession>
<feature type="transmembrane region" description="Helical" evidence="6">
    <location>
        <begin position="26"/>
        <end position="45"/>
    </location>
</feature>
<dbReference type="Pfam" id="PF00270">
    <property type="entry name" value="DEAD"/>
    <property type="match status" value="1"/>
</dbReference>
<gene>
    <name evidence="8" type="ORF">LSAT_V11C300118870</name>
</gene>
<dbReference type="AlphaFoldDB" id="A0A9R1W7P9"/>
<evidence type="ECO:0000256" key="2">
    <source>
        <dbReference type="ARBA" id="ARBA00023125"/>
    </source>
</evidence>
<dbReference type="InterPro" id="IPR011545">
    <property type="entry name" value="DEAD/DEAH_box_helicase_dom"/>
</dbReference>
<dbReference type="PANTHER" id="PTHR13710">
    <property type="entry name" value="DNA HELICASE RECQ FAMILY MEMBER"/>
    <property type="match status" value="1"/>
</dbReference>